<feature type="binding site" evidence="11">
    <location>
        <position position="22"/>
    </location>
    <ligand>
        <name>Mg(2+)</name>
        <dbReference type="ChEBI" id="CHEBI:18420"/>
    </ligand>
</feature>
<evidence type="ECO:0000256" key="6">
    <source>
        <dbReference type="ARBA" id="ARBA00022741"/>
    </source>
</evidence>
<feature type="binding site" evidence="11">
    <location>
        <position position="64"/>
    </location>
    <ligand>
        <name>substrate</name>
    </ligand>
</feature>
<dbReference type="UniPathway" id="UPA00053">
    <property type="reaction ID" value="UER00088"/>
</dbReference>
<dbReference type="Pfam" id="PF01202">
    <property type="entry name" value="SKI"/>
    <property type="match status" value="1"/>
</dbReference>
<proteinExistence type="inferred from homology"/>
<dbReference type="EC" id="2.7.1.71" evidence="3 11"/>
<dbReference type="GO" id="GO:0005524">
    <property type="term" value="F:ATP binding"/>
    <property type="evidence" value="ECO:0007669"/>
    <property type="project" value="UniProtKB-UniRule"/>
</dbReference>
<dbReference type="EMBL" id="JAAROP010000012">
    <property type="protein sequence ID" value="MBC1323408.1"/>
    <property type="molecule type" value="Genomic_DNA"/>
</dbReference>
<accession>A0A7X0T6D2</accession>
<keyword evidence="11" id="KW-0963">Cytoplasm</keyword>
<dbReference type="GO" id="GO:0009073">
    <property type="term" value="P:aromatic amino acid family biosynthetic process"/>
    <property type="evidence" value="ECO:0007669"/>
    <property type="project" value="UniProtKB-KW"/>
</dbReference>
<dbReference type="GO" id="GO:0000287">
    <property type="term" value="F:magnesium ion binding"/>
    <property type="evidence" value="ECO:0007669"/>
    <property type="project" value="UniProtKB-UniRule"/>
</dbReference>
<dbReference type="Gene3D" id="3.40.50.300">
    <property type="entry name" value="P-loop containing nucleotide triphosphate hydrolases"/>
    <property type="match status" value="1"/>
</dbReference>
<dbReference type="GO" id="GO:0005829">
    <property type="term" value="C:cytosol"/>
    <property type="evidence" value="ECO:0007669"/>
    <property type="project" value="TreeGrafter"/>
</dbReference>
<keyword evidence="11" id="KW-0460">Magnesium</keyword>
<feature type="binding site" evidence="11">
    <location>
        <position position="158"/>
    </location>
    <ligand>
        <name>ATP</name>
        <dbReference type="ChEBI" id="CHEBI:30616"/>
    </ligand>
</feature>
<feature type="binding site" evidence="11">
    <location>
        <position position="141"/>
    </location>
    <ligand>
        <name>substrate</name>
    </ligand>
</feature>
<dbReference type="PROSITE" id="PS01128">
    <property type="entry name" value="SHIKIMATE_KINASE"/>
    <property type="match status" value="1"/>
</dbReference>
<comment type="function">
    <text evidence="11">Catalyzes the specific phosphorylation of the 3-hydroxyl group of shikimic acid using ATP as a cosubstrate.</text>
</comment>
<evidence type="ECO:0000256" key="3">
    <source>
        <dbReference type="ARBA" id="ARBA00012154"/>
    </source>
</evidence>
<evidence type="ECO:0000313" key="12">
    <source>
        <dbReference type="EMBL" id="MBC1323408.1"/>
    </source>
</evidence>
<protein>
    <recommendedName>
        <fullName evidence="3 11">Shikimate kinase</fullName>
        <shortName evidence="11">SK</shortName>
        <ecNumber evidence="3 11">2.7.1.71</ecNumber>
    </recommendedName>
</protein>
<dbReference type="InterPro" id="IPR031322">
    <property type="entry name" value="Shikimate/glucono_kinase"/>
</dbReference>
<feature type="binding site" evidence="11">
    <location>
        <position position="40"/>
    </location>
    <ligand>
        <name>substrate</name>
    </ligand>
</feature>
<organism evidence="12 13">
    <name type="scientific">Listeria welshimeri</name>
    <dbReference type="NCBI Taxonomy" id="1643"/>
    <lineage>
        <taxon>Bacteria</taxon>
        <taxon>Bacillati</taxon>
        <taxon>Bacillota</taxon>
        <taxon>Bacilli</taxon>
        <taxon>Bacillales</taxon>
        <taxon>Listeriaceae</taxon>
        <taxon>Listeria</taxon>
    </lineage>
</organism>
<dbReference type="GO" id="GO:0008652">
    <property type="term" value="P:amino acid biosynthetic process"/>
    <property type="evidence" value="ECO:0007669"/>
    <property type="project" value="UniProtKB-KW"/>
</dbReference>
<evidence type="ECO:0000256" key="8">
    <source>
        <dbReference type="ARBA" id="ARBA00022840"/>
    </source>
</evidence>
<gene>
    <name evidence="11" type="primary">aroK</name>
    <name evidence="12" type="ORF">HB853_10645</name>
</gene>
<dbReference type="Proteomes" id="UP000522007">
    <property type="component" value="Unassembled WGS sequence"/>
</dbReference>
<keyword evidence="8 11" id="KW-0067">ATP-binding</keyword>
<dbReference type="CDD" id="cd00464">
    <property type="entry name" value="SK"/>
    <property type="match status" value="1"/>
</dbReference>
<name>A0A7X0T6D2_LISWE</name>
<comment type="pathway">
    <text evidence="1 11">Metabolic intermediate biosynthesis; chorismate biosynthesis; chorismate from D-erythrose 4-phosphate and phosphoenolpyruvate: step 5/7.</text>
</comment>
<evidence type="ECO:0000256" key="11">
    <source>
        <dbReference type="HAMAP-Rule" id="MF_00109"/>
    </source>
</evidence>
<dbReference type="InterPro" id="IPR023000">
    <property type="entry name" value="Shikimate_kinase_CS"/>
</dbReference>
<comment type="catalytic activity">
    <reaction evidence="10 11">
        <text>shikimate + ATP = 3-phosphoshikimate + ADP + H(+)</text>
        <dbReference type="Rhea" id="RHEA:13121"/>
        <dbReference type="ChEBI" id="CHEBI:15378"/>
        <dbReference type="ChEBI" id="CHEBI:30616"/>
        <dbReference type="ChEBI" id="CHEBI:36208"/>
        <dbReference type="ChEBI" id="CHEBI:145989"/>
        <dbReference type="ChEBI" id="CHEBI:456216"/>
        <dbReference type="EC" id="2.7.1.71"/>
    </reaction>
</comment>
<feature type="binding site" evidence="11">
    <location>
        <position position="85"/>
    </location>
    <ligand>
        <name>substrate</name>
    </ligand>
</feature>
<evidence type="ECO:0000256" key="4">
    <source>
        <dbReference type="ARBA" id="ARBA00022605"/>
    </source>
</evidence>
<feature type="binding site" evidence="11">
    <location>
        <begin position="18"/>
        <end position="23"/>
    </location>
    <ligand>
        <name>ATP</name>
        <dbReference type="ChEBI" id="CHEBI:30616"/>
    </ligand>
</feature>
<evidence type="ECO:0000256" key="5">
    <source>
        <dbReference type="ARBA" id="ARBA00022679"/>
    </source>
</evidence>
<keyword evidence="6 11" id="KW-0547">Nucleotide-binding</keyword>
<dbReference type="AlphaFoldDB" id="A0A7X0T6D2"/>
<evidence type="ECO:0000256" key="1">
    <source>
        <dbReference type="ARBA" id="ARBA00004842"/>
    </source>
</evidence>
<evidence type="ECO:0000256" key="7">
    <source>
        <dbReference type="ARBA" id="ARBA00022777"/>
    </source>
</evidence>
<dbReference type="InterPro" id="IPR027417">
    <property type="entry name" value="P-loop_NTPase"/>
</dbReference>
<dbReference type="PANTHER" id="PTHR21087:SF16">
    <property type="entry name" value="SHIKIMATE KINASE 1, CHLOROPLASTIC"/>
    <property type="match status" value="1"/>
</dbReference>
<evidence type="ECO:0000256" key="9">
    <source>
        <dbReference type="ARBA" id="ARBA00023141"/>
    </source>
</evidence>
<reference evidence="12 13" key="1">
    <citation type="submission" date="2020-03" db="EMBL/GenBank/DDBJ databases">
        <title>Soil Listeria distribution.</title>
        <authorList>
            <person name="Liao J."/>
            <person name="Wiedmann M."/>
        </authorList>
    </citation>
    <scope>NUCLEOTIDE SEQUENCE [LARGE SCALE GENOMIC DNA]</scope>
    <source>
        <strain evidence="12 13">FSL L7-1829</strain>
    </source>
</reference>
<dbReference type="RefSeq" id="WP_185315767.1">
    <property type="nucleotide sequence ID" value="NZ_CP151430.1"/>
</dbReference>
<comment type="similarity">
    <text evidence="2 11">Belongs to the shikimate kinase family.</text>
</comment>
<keyword evidence="5 11" id="KW-0808">Transferase</keyword>
<dbReference type="InterPro" id="IPR000623">
    <property type="entry name" value="Shikimate_kinase/TSH1"/>
</dbReference>
<dbReference type="HAMAP" id="MF_00109">
    <property type="entry name" value="Shikimate_kinase"/>
    <property type="match status" value="1"/>
</dbReference>
<dbReference type="GO" id="GO:0004765">
    <property type="term" value="F:shikimate kinase activity"/>
    <property type="evidence" value="ECO:0007669"/>
    <property type="project" value="UniProtKB-UniRule"/>
</dbReference>
<keyword evidence="4 11" id="KW-0028">Amino-acid biosynthesis</keyword>
<keyword evidence="11" id="KW-0479">Metal-binding</keyword>
<evidence type="ECO:0000313" key="13">
    <source>
        <dbReference type="Proteomes" id="UP000522007"/>
    </source>
</evidence>
<keyword evidence="7 11" id="KW-0418">Kinase</keyword>
<evidence type="ECO:0000256" key="10">
    <source>
        <dbReference type="ARBA" id="ARBA00048567"/>
    </source>
</evidence>
<dbReference type="PRINTS" id="PR01100">
    <property type="entry name" value="SHIKIMTKNASE"/>
</dbReference>
<sequence>MTKEENVIDQVILIGFMGAGKTTVGNILAKMANLPYIDIDEVIISEQGMSVSDIFAKHGEKEFRRLEHEKLKELMGTKAVIATGGGIVLNPENRKVLNDTYPVIYLETDPKVFMNRLKGDTTRPLVQQKTPEEIQAIFEPRIAHYEASADFIVNTDNRNQQEVAKAIIDMLDNEQKQR</sequence>
<comment type="subcellular location">
    <subcellularLocation>
        <location evidence="11">Cytoplasm</location>
    </subcellularLocation>
</comment>
<comment type="caution">
    <text evidence="12">The sequence shown here is derived from an EMBL/GenBank/DDBJ whole genome shotgun (WGS) entry which is preliminary data.</text>
</comment>
<feature type="binding site" evidence="11">
    <location>
        <position position="123"/>
    </location>
    <ligand>
        <name>ATP</name>
        <dbReference type="ChEBI" id="CHEBI:30616"/>
    </ligand>
</feature>
<dbReference type="GO" id="GO:0009423">
    <property type="term" value="P:chorismate biosynthetic process"/>
    <property type="evidence" value="ECO:0007669"/>
    <property type="project" value="UniProtKB-UniRule"/>
</dbReference>
<evidence type="ECO:0000256" key="2">
    <source>
        <dbReference type="ARBA" id="ARBA00006997"/>
    </source>
</evidence>
<comment type="cofactor">
    <cofactor evidence="11">
        <name>Mg(2+)</name>
        <dbReference type="ChEBI" id="CHEBI:18420"/>
    </cofactor>
    <text evidence="11">Binds 1 Mg(2+) ion per subunit.</text>
</comment>
<comment type="subunit">
    <text evidence="11">Monomer.</text>
</comment>
<dbReference type="PANTHER" id="PTHR21087">
    <property type="entry name" value="SHIKIMATE KINASE"/>
    <property type="match status" value="1"/>
</dbReference>
<dbReference type="SUPFAM" id="SSF52540">
    <property type="entry name" value="P-loop containing nucleoside triphosphate hydrolases"/>
    <property type="match status" value="1"/>
</dbReference>
<keyword evidence="9 11" id="KW-0057">Aromatic amino acid biosynthesis</keyword>